<evidence type="ECO:0000256" key="2">
    <source>
        <dbReference type="SAM" id="MobiDB-lite"/>
    </source>
</evidence>
<organism evidence="3 4">
    <name type="scientific">Brassica carinata</name>
    <name type="common">Ethiopian mustard</name>
    <name type="synonym">Abyssinian cabbage</name>
    <dbReference type="NCBI Taxonomy" id="52824"/>
    <lineage>
        <taxon>Eukaryota</taxon>
        <taxon>Viridiplantae</taxon>
        <taxon>Streptophyta</taxon>
        <taxon>Embryophyta</taxon>
        <taxon>Tracheophyta</taxon>
        <taxon>Spermatophyta</taxon>
        <taxon>Magnoliopsida</taxon>
        <taxon>eudicotyledons</taxon>
        <taxon>Gunneridae</taxon>
        <taxon>Pentapetalae</taxon>
        <taxon>rosids</taxon>
        <taxon>malvids</taxon>
        <taxon>Brassicales</taxon>
        <taxon>Brassicaceae</taxon>
        <taxon>Brassiceae</taxon>
        <taxon>Brassica</taxon>
    </lineage>
</organism>
<comment type="caution">
    <text evidence="3">The sequence shown here is derived from an EMBL/GenBank/DDBJ whole genome shotgun (WGS) entry which is preliminary data.</text>
</comment>
<evidence type="ECO:0000313" key="4">
    <source>
        <dbReference type="Proteomes" id="UP000886595"/>
    </source>
</evidence>
<dbReference type="AlphaFoldDB" id="A0A8X7VHN7"/>
<evidence type="ECO:0000313" key="3">
    <source>
        <dbReference type="EMBL" id="KAG2311594.1"/>
    </source>
</evidence>
<name>A0A8X7VHN7_BRACI</name>
<sequence>MSLIDGMLGDCGSEVARLSKELESSQEALKRTEAVLQTIENAHVSQTSQLEVRIGDLERDLGKTGSSLLKVKKEKKHKSSEIRHLQQKIQNHEEMGARRSTETVDSRSDLFARLTRMAILFESLITVRKRDLAMAGIEGSLSELQLLRGNEAPSLDSEEARLLSCKGEWAVSKGDFNSILAGLKSECTIVPDSEGSEDQGQAVEDREAGADEAGSCGATKGGDGEAVPT</sequence>
<feature type="coiled-coil region" evidence="1">
    <location>
        <begin position="15"/>
        <end position="42"/>
    </location>
</feature>
<keyword evidence="1" id="KW-0175">Coiled coil</keyword>
<protein>
    <submittedName>
        <fullName evidence="3">Uncharacterized protein</fullName>
    </submittedName>
</protein>
<proteinExistence type="predicted"/>
<dbReference type="EMBL" id="JAAMPC010000005">
    <property type="protein sequence ID" value="KAG2311594.1"/>
    <property type="molecule type" value="Genomic_DNA"/>
</dbReference>
<feature type="coiled-coil region" evidence="1">
    <location>
        <begin position="68"/>
        <end position="95"/>
    </location>
</feature>
<gene>
    <name evidence="3" type="ORF">Bca52824_023151</name>
</gene>
<evidence type="ECO:0000256" key="1">
    <source>
        <dbReference type="SAM" id="Coils"/>
    </source>
</evidence>
<feature type="region of interest" description="Disordered" evidence="2">
    <location>
        <begin position="190"/>
        <end position="229"/>
    </location>
</feature>
<accession>A0A8X7VHN7</accession>
<dbReference type="Proteomes" id="UP000886595">
    <property type="component" value="Unassembled WGS sequence"/>
</dbReference>
<reference evidence="3 4" key="1">
    <citation type="submission" date="2020-02" db="EMBL/GenBank/DDBJ databases">
        <authorList>
            <person name="Ma Q."/>
            <person name="Huang Y."/>
            <person name="Song X."/>
            <person name="Pei D."/>
        </authorList>
    </citation>
    <scope>NUCLEOTIDE SEQUENCE [LARGE SCALE GENOMIC DNA]</scope>
    <source>
        <strain evidence="3">Sxm20200214</strain>
        <tissue evidence="3">Leaf</tissue>
    </source>
</reference>
<keyword evidence="4" id="KW-1185">Reference proteome</keyword>
<dbReference type="OrthoDB" id="10311822at2759"/>